<keyword evidence="2" id="KW-1185">Reference proteome</keyword>
<name>B4VQT3_9CYAN</name>
<dbReference type="AlphaFoldDB" id="B4VQT3"/>
<gene>
    <name evidence="1" type="ORF">MC7420_6303</name>
</gene>
<proteinExistence type="predicted"/>
<evidence type="ECO:0000313" key="2">
    <source>
        <dbReference type="Proteomes" id="UP000003835"/>
    </source>
</evidence>
<dbReference type="Proteomes" id="UP000003835">
    <property type="component" value="Unassembled WGS sequence"/>
</dbReference>
<dbReference type="EMBL" id="DS989848">
    <property type="protein sequence ID" value="EDX75648.1"/>
    <property type="molecule type" value="Genomic_DNA"/>
</dbReference>
<sequence>MQGYERVLPYVLEDEPMSMLLKALIDKGFGVVQQALIR</sequence>
<accession>B4VQT3</accession>
<organism evidence="1 2">
    <name type="scientific">Coleofasciculus chthonoplastes PCC 7420</name>
    <dbReference type="NCBI Taxonomy" id="118168"/>
    <lineage>
        <taxon>Bacteria</taxon>
        <taxon>Bacillati</taxon>
        <taxon>Cyanobacteriota</taxon>
        <taxon>Cyanophyceae</taxon>
        <taxon>Coleofasciculales</taxon>
        <taxon>Coleofasciculaceae</taxon>
        <taxon>Coleofasciculus</taxon>
    </lineage>
</organism>
<reference evidence="1 2" key="1">
    <citation type="submission" date="2008-07" db="EMBL/GenBank/DDBJ databases">
        <authorList>
            <person name="Tandeau de Marsac N."/>
            <person name="Ferriera S."/>
            <person name="Johnson J."/>
            <person name="Kravitz S."/>
            <person name="Beeson K."/>
            <person name="Sutton G."/>
            <person name="Rogers Y.-H."/>
            <person name="Friedman R."/>
            <person name="Frazier M."/>
            <person name="Venter J.C."/>
        </authorList>
    </citation>
    <scope>NUCLEOTIDE SEQUENCE [LARGE SCALE GENOMIC DNA]</scope>
    <source>
        <strain evidence="1 2">PCC 7420</strain>
    </source>
</reference>
<protein>
    <submittedName>
        <fullName evidence="1">Uncharacterized protein</fullName>
    </submittedName>
</protein>
<dbReference type="HOGENOM" id="CLU_3326833_0_0_3"/>
<evidence type="ECO:0000313" key="1">
    <source>
        <dbReference type="EMBL" id="EDX75648.1"/>
    </source>
</evidence>